<dbReference type="GO" id="GO:0000166">
    <property type="term" value="F:nucleotide binding"/>
    <property type="evidence" value="ECO:0007669"/>
    <property type="project" value="InterPro"/>
</dbReference>
<dbReference type="EMBL" id="JAHHHW010000147">
    <property type="protein sequence ID" value="MBW4434957.1"/>
    <property type="molecule type" value="Genomic_DNA"/>
</dbReference>
<name>A0A9E3HCX5_9NOST</name>
<dbReference type="Gene3D" id="3.40.50.720">
    <property type="entry name" value="NAD(P)-binding Rossmann-like Domain"/>
    <property type="match status" value="1"/>
</dbReference>
<dbReference type="Gene3D" id="3.30.360.10">
    <property type="entry name" value="Dihydrodipicolinate Reductase, domain 2"/>
    <property type="match status" value="1"/>
</dbReference>
<dbReference type="PANTHER" id="PTHR43377:SF10">
    <property type="entry name" value="BILIVERDIN REDUCTASE"/>
    <property type="match status" value="1"/>
</dbReference>
<comment type="caution">
    <text evidence="4">The sequence shown here is derived from an EMBL/GenBank/DDBJ whole genome shotgun (WGS) entry which is preliminary data.</text>
</comment>
<dbReference type="Pfam" id="PF01408">
    <property type="entry name" value="GFO_IDH_MocA"/>
    <property type="match status" value="1"/>
</dbReference>
<dbReference type="InterPro" id="IPR004104">
    <property type="entry name" value="Gfo/Idh/MocA-like_OxRdtase_C"/>
</dbReference>
<feature type="domain" description="Gfo/Idh/MocA-like oxidoreductase C-terminal" evidence="3">
    <location>
        <begin position="148"/>
        <end position="326"/>
    </location>
</feature>
<protein>
    <submittedName>
        <fullName evidence="4">Gfo/Idh/MocA family oxidoreductase</fullName>
    </submittedName>
</protein>
<reference evidence="4" key="2">
    <citation type="journal article" date="2022" name="Microbiol. Resour. Announc.">
        <title>Metagenome Sequencing to Explore Phylogenomics of Terrestrial Cyanobacteria.</title>
        <authorList>
            <person name="Ward R.D."/>
            <person name="Stajich J.E."/>
            <person name="Johansen J.R."/>
            <person name="Huntemann M."/>
            <person name="Clum A."/>
            <person name="Foster B."/>
            <person name="Foster B."/>
            <person name="Roux S."/>
            <person name="Palaniappan K."/>
            <person name="Varghese N."/>
            <person name="Mukherjee S."/>
            <person name="Reddy T.B.K."/>
            <person name="Daum C."/>
            <person name="Copeland A."/>
            <person name="Chen I.A."/>
            <person name="Ivanova N.N."/>
            <person name="Kyrpides N.C."/>
            <person name="Shapiro N."/>
            <person name="Eloe-Fadrosh E.A."/>
            <person name="Pietrasiak N."/>
        </authorList>
    </citation>
    <scope>NUCLEOTIDE SEQUENCE</scope>
    <source>
        <strain evidence="4">HA4357-MV3</strain>
    </source>
</reference>
<comment type="similarity">
    <text evidence="1">Belongs to the Gfo/Idh/MocA family.</text>
</comment>
<dbReference type="AlphaFoldDB" id="A0A9E3HCX5"/>
<dbReference type="Proteomes" id="UP000813215">
    <property type="component" value="Unassembled WGS sequence"/>
</dbReference>
<dbReference type="PANTHER" id="PTHR43377">
    <property type="entry name" value="BILIVERDIN REDUCTASE A"/>
    <property type="match status" value="1"/>
</dbReference>
<sequence length="335" mass="37079">MKQKVRIGLVGTGYAAKLRAEALMDDERFSKGDATRSHLVAVTGNTPTKTVAFAEEFQCQVMDSWAELVTREDVDLVIICTVNRDHGAIAASALSSGKHVIVEYPLAVSVAEAEKLIALAKTQNKLLHVEHIELLGGVHQALKQNLPKVGQPFFVRYNTIKPEHPAPKKWTYSHELFGFPLIAALSRLHRLTDLFGQVLTVNCHNRFWARETEYYQSCFCVAQLSFSSGLLAQVIYAKGETMWQPERKLEVHGEKGGLIFDGNTGVLVKAEETTPIEVGSRRGLFAKDTNMVLNHLFDGTPLYVTPEESLYTLKVADAARRSAETGLTAVVNKDN</sequence>
<dbReference type="Pfam" id="PF02894">
    <property type="entry name" value="GFO_IDH_MocA_C"/>
    <property type="match status" value="1"/>
</dbReference>
<gene>
    <name evidence="4" type="ORF">KME28_25405</name>
</gene>
<dbReference type="InterPro" id="IPR000683">
    <property type="entry name" value="Gfo/Idh/MocA-like_OxRdtase_N"/>
</dbReference>
<organism evidence="4 5">
    <name type="scientific">Pelatocladus maniniholoensis HA4357-MV3</name>
    <dbReference type="NCBI Taxonomy" id="1117104"/>
    <lineage>
        <taxon>Bacteria</taxon>
        <taxon>Bacillati</taxon>
        <taxon>Cyanobacteriota</taxon>
        <taxon>Cyanophyceae</taxon>
        <taxon>Nostocales</taxon>
        <taxon>Nostocaceae</taxon>
        <taxon>Pelatocladus</taxon>
    </lineage>
</organism>
<dbReference type="InterPro" id="IPR036291">
    <property type="entry name" value="NAD(P)-bd_dom_sf"/>
</dbReference>
<feature type="domain" description="Gfo/Idh/MocA-like oxidoreductase N-terminal" evidence="2">
    <location>
        <begin position="5"/>
        <end position="131"/>
    </location>
</feature>
<dbReference type="SUPFAM" id="SSF51735">
    <property type="entry name" value="NAD(P)-binding Rossmann-fold domains"/>
    <property type="match status" value="1"/>
</dbReference>
<evidence type="ECO:0000259" key="2">
    <source>
        <dbReference type="Pfam" id="PF01408"/>
    </source>
</evidence>
<accession>A0A9E3HCX5</accession>
<proteinExistence type="inferred from homology"/>
<evidence type="ECO:0000259" key="3">
    <source>
        <dbReference type="Pfam" id="PF02894"/>
    </source>
</evidence>
<evidence type="ECO:0000256" key="1">
    <source>
        <dbReference type="ARBA" id="ARBA00010928"/>
    </source>
</evidence>
<dbReference type="InterPro" id="IPR051450">
    <property type="entry name" value="Gfo/Idh/MocA_Oxidoreductases"/>
</dbReference>
<evidence type="ECO:0000313" key="4">
    <source>
        <dbReference type="EMBL" id="MBW4434957.1"/>
    </source>
</evidence>
<evidence type="ECO:0000313" key="5">
    <source>
        <dbReference type="Proteomes" id="UP000813215"/>
    </source>
</evidence>
<reference evidence="4" key="1">
    <citation type="submission" date="2021-05" db="EMBL/GenBank/DDBJ databases">
        <authorList>
            <person name="Pietrasiak N."/>
            <person name="Ward R."/>
            <person name="Stajich J.E."/>
            <person name="Kurbessoian T."/>
        </authorList>
    </citation>
    <scope>NUCLEOTIDE SEQUENCE</scope>
    <source>
        <strain evidence="4">HA4357-MV3</strain>
    </source>
</reference>